<protein>
    <submittedName>
        <fullName evidence="2">Uncharacterized protein</fullName>
    </submittedName>
</protein>
<comment type="caution">
    <text evidence="2">The sequence shown here is derived from an EMBL/GenBank/DDBJ whole genome shotgun (WGS) entry which is preliminary data.</text>
</comment>
<reference evidence="2 3" key="1">
    <citation type="journal article" date="2019" name="Sci. Data">
        <title>Hybrid genome assembly and annotation of Danionella translucida.</title>
        <authorList>
            <person name="Kadobianskyi M."/>
            <person name="Schulze L."/>
            <person name="Schuelke M."/>
            <person name="Judkewitz B."/>
        </authorList>
    </citation>
    <scope>NUCLEOTIDE SEQUENCE [LARGE SCALE GENOMIC DNA]</scope>
    <source>
        <strain evidence="2 3">Bolton</strain>
    </source>
</reference>
<dbReference type="EMBL" id="SRMA01025784">
    <property type="protein sequence ID" value="TRY91045.1"/>
    <property type="molecule type" value="Genomic_DNA"/>
</dbReference>
<evidence type="ECO:0000256" key="1">
    <source>
        <dbReference type="SAM" id="MobiDB-lite"/>
    </source>
</evidence>
<keyword evidence="3" id="KW-1185">Reference proteome</keyword>
<evidence type="ECO:0000313" key="3">
    <source>
        <dbReference type="Proteomes" id="UP000316079"/>
    </source>
</evidence>
<dbReference type="AlphaFoldDB" id="A0A553QM33"/>
<gene>
    <name evidence="2" type="ORF">DNTS_013842</name>
</gene>
<evidence type="ECO:0000313" key="2">
    <source>
        <dbReference type="EMBL" id="TRY91045.1"/>
    </source>
</evidence>
<accession>A0A553QM33</accession>
<organism evidence="2 3">
    <name type="scientific">Danionella cerebrum</name>
    <dbReference type="NCBI Taxonomy" id="2873325"/>
    <lineage>
        <taxon>Eukaryota</taxon>
        <taxon>Metazoa</taxon>
        <taxon>Chordata</taxon>
        <taxon>Craniata</taxon>
        <taxon>Vertebrata</taxon>
        <taxon>Euteleostomi</taxon>
        <taxon>Actinopterygii</taxon>
        <taxon>Neopterygii</taxon>
        <taxon>Teleostei</taxon>
        <taxon>Ostariophysi</taxon>
        <taxon>Cypriniformes</taxon>
        <taxon>Danionidae</taxon>
        <taxon>Danioninae</taxon>
        <taxon>Danionella</taxon>
    </lineage>
</organism>
<name>A0A553QM33_9TELE</name>
<proteinExistence type="predicted"/>
<sequence length="185" mass="20549">MEIRHSQLSFESVAHMHTLSLSLSLSFSPSSFSPAFGLQRRGDLTNTATTDDVPEKCKPACHRCFSKQLRQTGISSQTRAALSPRRRVQKASLRTADAKPSPSAEGSHRHAELEKALDGKVNEDKQFRQRLSSAQRRKCRLHETFFVLKRFEAARCRVMELHDAHLHFTCAAAAAAAAGGKLSCF</sequence>
<feature type="region of interest" description="Disordered" evidence="1">
    <location>
        <begin position="75"/>
        <end position="109"/>
    </location>
</feature>
<dbReference type="Proteomes" id="UP000316079">
    <property type="component" value="Unassembled WGS sequence"/>
</dbReference>